<evidence type="ECO:0008006" key="3">
    <source>
        <dbReference type="Google" id="ProtNLM"/>
    </source>
</evidence>
<evidence type="ECO:0000313" key="1">
    <source>
        <dbReference type="EMBL" id="CAI0461092.1"/>
    </source>
</evidence>
<organism evidence="1 2">
    <name type="scientific">Linum tenue</name>
    <dbReference type="NCBI Taxonomy" id="586396"/>
    <lineage>
        <taxon>Eukaryota</taxon>
        <taxon>Viridiplantae</taxon>
        <taxon>Streptophyta</taxon>
        <taxon>Embryophyta</taxon>
        <taxon>Tracheophyta</taxon>
        <taxon>Spermatophyta</taxon>
        <taxon>Magnoliopsida</taxon>
        <taxon>eudicotyledons</taxon>
        <taxon>Gunneridae</taxon>
        <taxon>Pentapetalae</taxon>
        <taxon>rosids</taxon>
        <taxon>fabids</taxon>
        <taxon>Malpighiales</taxon>
        <taxon>Linaceae</taxon>
        <taxon>Linum</taxon>
    </lineage>
</organism>
<keyword evidence="2" id="KW-1185">Reference proteome</keyword>
<protein>
    <recommendedName>
        <fullName evidence="3">Sulfotransferase</fullName>
    </recommendedName>
</protein>
<accession>A0AAV0NQX7</accession>
<proteinExistence type="predicted"/>
<name>A0AAV0NQX7_9ROSI</name>
<dbReference type="EMBL" id="CAMGYJ010000008">
    <property type="protein sequence ID" value="CAI0461092.1"/>
    <property type="molecule type" value="Genomic_DNA"/>
</dbReference>
<dbReference type="Proteomes" id="UP001154282">
    <property type="component" value="Unassembled WGS sequence"/>
</dbReference>
<sequence>MVHFGVHGGQEEFEETRHDHVDSLGSRFLCNTCVWAIMRDLEDVNVWVDCIVRYPPKIVVVNRMDEILDWIIDDCISFIDFKNYDRTALFAR</sequence>
<comment type="caution">
    <text evidence="1">The sequence shown here is derived from an EMBL/GenBank/DDBJ whole genome shotgun (WGS) entry which is preliminary data.</text>
</comment>
<evidence type="ECO:0000313" key="2">
    <source>
        <dbReference type="Proteomes" id="UP001154282"/>
    </source>
</evidence>
<reference evidence="1" key="1">
    <citation type="submission" date="2022-08" db="EMBL/GenBank/DDBJ databases">
        <authorList>
            <person name="Gutierrez-Valencia J."/>
        </authorList>
    </citation>
    <scope>NUCLEOTIDE SEQUENCE</scope>
</reference>
<gene>
    <name evidence="1" type="ORF">LITE_LOCUS34783</name>
</gene>
<dbReference type="AlphaFoldDB" id="A0AAV0NQX7"/>